<protein>
    <submittedName>
        <fullName evidence="2">Uncharacterized protein</fullName>
    </submittedName>
</protein>
<name>A0A392RJG9_9FABA</name>
<evidence type="ECO:0000313" key="3">
    <source>
        <dbReference type="Proteomes" id="UP000265520"/>
    </source>
</evidence>
<sequence length="94" mass="10508">MAREPEAQPEALPRPKADREPEAPAHVGHEPKGQPQADPVHDGETPGEADFQEDEEGLHWALCIFEDKSLLNFSKGRRTRVFSCCTKAILRDMS</sequence>
<reference evidence="2 3" key="1">
    <citation type="journal article" date="2018" name="Front. Plant Sci.">
        <title>Red Clover (Trifolium pratense) and Zigzag Clover (T. medium) - A Picture of Genomic Similarities and Differences.</title>
        <authorList>
            <person name="Dluhosova J."/>
            <person name="Istvanek J."/>
            <person name="Nedelnik J."/>
            <person name="Repkova J."/>
        </authorList>
    </citation>
    <scope>NUCLEOTIDE SEQUENCE [LARGE SCALE GENOMIC DNA]</scope>
    <source>
        <strain evidence="3">cv. 10/8</strain>
        <tissue evidence="2">Leaf</tissue>
    </source>
</reference>
<organism evidence="2 3">
    <name type="scientific">Trifolium medium</name>
    <dbReference type="NCBI Taxonomy" id="97028"/>
    <lineage>
        <taxon>Eukaryota</taxon>
        <taxon>Viridiplantae</taxon>
        <taxon>Streptophyta</taxon>
        <taxon>Embryophyta</taxon>
        <taxon>Tracheophyta</taxon>
        <taxon>Spermatophyta</taxon>
        <taxon>Magnoliopsida</taxon>
        <taxon>eudicotyledons</taxon>
        <taxon>Gunneridae</taxon>
        <taxon>Pentapetalae</taxon>
        <taxon>rosids</taxon>
        <taxon>fabids</taxon>
        <taxon>Fabales</taxon>
        <taxon>Fabaceae</taxon>
        <taxon>Papilionoideae</taxon>
        <taxon>50 kb inversion clade</taxon>
        <taxon>NPAAA clade</taxon>
        <taxon>Hologalegina</taxon>
        <taxon>IRL clade</taxon>
        <taxon>Trifolieae</taxon>
        <taxon>Trifolium</taxon>
    </lineage>
</organism>
<proteinExistence type="predicted"/>
<feature type="compositionally biased region" description="Basic and acidic residues" evidence="1">
    <location>
        <begin position="13"/>
        <end position="32"/>
    </location>
</feature>
<keyword evidence="3" id="KW-1185">Reference proteome</keyword>
<evidence type="ECO:0000313" key="2">
    <source>
        <dbReference type="EMBL" id="MCI36367.1"/>
    </source>
</evidence>
<comment type="caution">
    <text evidence="2">The sequence shown here is derived from an EMBL/GenBank/DDBJ whole genome shotgun (WGS) entry which is preliminary data.</text>
</comment>
<dbReference type="Proteomes" id="UP000265520">
    <property type="component" value="Unassembled WGS sequence"/>
</dbReference>
<evidence type="ECO:0000256" key="1">
    <source>
        <dbReference type="SAM" id="MobiDB-lite"/>
    </source>
</evidence>
<accession>A0A392RJG9</accession>
<feature type="region of interest" description="Disordered" evidence="1">
    <location>
        <begin position="1"/>
        <end position="53"/>
    </location>
</feature>
<feature type="non-terminal residue" evidence="2">
    <location>
        <position position="94"/>
    </location>
</feature>
<dbReference type="AlphaFoldDB" id="A0A392RJG9"/>
<dbReference type="EMBL" id="LXQA010233091">
    <property type="protein sequence ID" value="MCI36367.1"/>
    <property type="molecule type" value="Genomic_DNA"/>
</dbReference>